<name>A0A6M3IFY9_9ZZZZ</name>
<accession>A0A6M3IFY9</accession>
<dbReference type="EMBL" id="MT141215">
    <property type="protein sequence ID" value="QJA56386.1"/>
    <property type="molecule type" value="Genomic_DNA"/>
</dbReference>
<sequence length="234" mass="26438">MVYSNNFVGVIKVNGQVLREIDNVVTLPFNSEYTILLKNLDAKTAVINITIDGQDVQDGSGLVLYGNTEVELQGFLKGNSVKNKFKFIEKTEEISNHRGDRIDDGIVRIEYKFEKPLPRFFGNYYQYIPVYPFDNTVWKKYSFDSTVGLSTMSVQCCAENDNGITVKGSDDVDQHFNYTTLRTLEENSNVIIIKLKGTKNSKPITVKDKITCETCGRTSKYGVKYCHNCGTFIG</sequence>
<dbReference type="AlphaFoldDB" id="A0A6M3IFY9"/>
<evidence type="ECO:0000313" key="1">
    <source>
        <dbReference type="EMBL" id="QJA56386.1"/>
    </source>
</evidence>
<gene>
    <name evidence="1" type="ORF">MM415B01864_0009</name>
</gene>
<protein>
    <submittedName>
        <fullName evidence="1">Uncharacterized protein</fullName>
    </submittedName>
</protein>
<reference evidence="1" key="1">
    <citation type="submission" date="2020-03" db="EMBL/GenBank/DDBJ databases">
        <title>The deep terrestrial virosphere.</title>
        <authorList>
            <person name="Holmfeldt K."/>
            <person name="Nilsson E."/>
            <person name="Simone D."/>
            <person name="Lopez-Fernandez M."/>
            <person name="Wu X."/>
            <person name="de Brujin I."/>
            <person name="Lundin D."/>
            <person name="Andersson A."/>
            <person name="Bertilsson S."/>
            <person name="Dopson M."/>
        </authorList>
    </citation>
    <scope>NUCLEOTIDE SEQUENCE</scope>
    <source>
        <strain evidence="1">MM415B01864</strain>
    </source>
</reference>
<organism evidence="1">
    <name type="scientific">viral metagenome</name>
    <dbReference type="NCBI Taxonomy" id="1070528"/>
    <lineage>
        <taxon>unclassified sequences</taxon>
        <taxon>metagenomes</taxon>
        <taxon>organismal metagenomes</taxon>
    </lineage>
</organism>
<proteinExistence type="predicted"/>